<dbReference type="EMBL" id="JAKXMK010000045">
    <property type="protein sequence ID" value="MCH6171560.1"/>
    <property type="molecule type" value="Genomic_DNA"/>
</dbReference>
<dbReference type="Pfam" id="PF02515">
    <property type="entry name" value="CoA_transf_3"/>
    <property type="match status" value="1"/>
</dbReference>
<keyword evidence="1 3" id="KW-0808">Transferase</keyword>
<protein>
    <submittedName>
        <fullName evidence="3">CoA transferase</fullName>
    </submittedName>
</protein>
<feature type="compositionally biased region" description="Basic residues" evidence="2">
    <location>
        <begin position="225"/>
        <end position="234"/>
    </location>
</feature>
<gene>
    <name evidence="3" type="ORF">MMF94_38210</name>
</gene>
<feature type="compositionally biased region" description="Basic residues" evidence="2">
    <location>
        <begin position="194"/>
        <end position="207"/>
    </location>
</feature>
<dbReference type="GO" id="GO:0016740">
    <property type="term" value="F:transferase activity"/>
    <property type="evidence" value="ECO:0007669"/>
    <property type="project" value="UniProtKB-KW"/>
</dbReference>
<dbReference type="InterPro" id="IPR050509">
    <property type="entry name" value="CoA-transferase_III"/>
</dbReference>
<dbReference type="InterPro" id="IPR003673">
    <property type="entry name" value="CoA-Trfase_fam_III"/>
</dbReference>
<dbReference type="SUPFAM" id="SSF89796">
    <property type="entry name" value="CoA-transferase family III (CaiB/BaiF)"/>
    <property type="match status" value="1"/>
</dbReference>
<reference evidence="3 4" key="1">
    <citation type="submission" date="2022-03" db="EMBL/GenBank/DDBJ databases">
        <title>Pseudonocardia alaer sp. nov., a novel actinomycete isolated from reed forest soil.</title>
        <authorList>
            <person name="Wang L."/>
        </authorList>
    </citation>
    <scope>NUCLEOTIDE SEQUENCE [LARGE SCALE GENOMIC DNA]</scope>
    <source>
        <strain evidence="3 4">Y-16303</strain>
    </source>
</reference>
<organism evidence="3 4">
    <name type="scientific">Pseudonocardia alaniniphila</name>
    <dbReference type="NCBI Taxonomy" id="75291"/>
    <lineage>
        <taxon>Bacteria</taxon>
        <taxon>Bacillati</taxon>
        <taxon>Actinomycetota</taxon>
        <taxon>Actinomycetes</taxon>
        <taxon>Pseudonocardiales</taxon>
        <taxon>Pseudonocardiaceae</taxon>
        <taxon>Pseudonocardia</taxon>
    </lineage>
</organism>
<sequence length="240" mass="26512">MFDTIEAAAELPLSGVRVVDAATIYAGPMIATLLGDFGADVVKVEHPHGDGLRSWEWRKDGESLWWALVGRNKRAITLALSDPRGAAMLRQLLAEADVFVENFRPGTLERWGLDPEDLLRINPRLVVVRVSGFGQTGPYRYRPGFGTLAEAISGFAGAFATMIALRHAERTGDAPRPGTAADARADREPDPHARTHPQRRAAARRTQRRDPARPARVPACGARTTHGRWRHRTDRHPLAR</sequence>
<dbReference type="Proteomes" id="UP001299970">
    <property type="component" value="Unassembled WGS sequence"/>
</dbReference>
<evidence type="ECO:0000313" key="3">
    <source>
        <dbReference type="EMBL" id="MCH6171560.1"/>
    </source>
</evidence>
<dbReference type="InterPro" id="IPR023606">
    <property type="entry name" value="CoA-Trfase_III_dom_1_sf"/>
</dbReference>
<comment type="caution">
    <text evidence="3">The sequence shown here is derived from an EMBL/GenBank/DDBJ whole genome shotgun (WGS) entry which is preliminary data.</text>
</comment>
<dbReference type="PANTHER" id="PTHR48228:SF6">
    <property type="entry name" value="L-CARNITINE COA-TRANSFERASE"/>
    <property type="match status" value="1"/>
</dbReference>
<name>A0ABS9TSN6_9PSEU</name>
<dbReference type="Gene3D" id="3.40.50.10540">
    <property type="entry name" value="Crotonobetainyl-coa:carnitine coa-transferase, domain 1"/>
    <property type="match status" value="1"/>
</dbReference>
<dbReference type="RefSeq" id="WP_241042366.1">
    <property type="nucleotide sequence ID" value="NZ_BAAAJF010000006.1"/>
</dbReference>
<feature type="compositionally biased region" description="Basic and acidic residues" evidence="2">
    <location>
        <begin position="183"/>
        <end position="193"/>
    </location>
</feature>
<evidence type="ECO:0000313" key="4">
    <source>
        <dbReference type="Proteomes" id="UP001299970"/>
    </source>
</evidence>
<proteinExistence type="predicted"/>
<feature type="region of interest" description="Disordered" evidence="2">
    <location>
        <begin position="170"/>
        <end position="240"/>
    </location>
</feature>
<dbReference type="PANTHER" id="PTHR48228">
    <property type="entry name" value="SUCCINYL-COA--D-CITRAMALATE COA-TRANSFERASE"/>
    <property type="match status" value="1"/>
</dbReference>
<evidence type="ECO:0000256" key="2">
    <source>
        <dbReference type="SAM" id="MobiDB-lite"/>
    </source>
</evidence>
<keyword evidence="4" id="KW-1185">Reference proteome</keyword>
<accession>A0ABS9TSN6</accession>
<evidence type="ECO:0000256" key="1">
    <source>
        <dbReference type="ARBA" id="ARBA00022679"/>
    </source>
</evidence>